<feature type="region of interest" description="Disordered" evidence="1">
    <location>
        <begin position="363"/>
        <end position="387"/>
    </location>
</feature>
<gene>
    <name evidence="3" type="ORF">P3X46_021336</name>
</gene>
<dbReference type="EMBL" id="JARPOI010000012">
    <property type="protein sequence ID" value="KAJ9166614.1"/>
    <property type="molecule type" value="Genomic_DNA"/>
</dbReference>
<dbReference type="Gene3D" id="3.30.70.330">
    <property type="match status" value="1"/>
</dbReference>
<evidence type="ECO:0000256" key="1">
    <source>
        <dbReference type="SAM" id="MobiDB-lite"/>
    </source>
</evidence>
<dbReference type="Pfam" id="PF04059">
    <property type="entry name" value="RRM_2"/>
    <property type="match status" value="1"/>
</dbReference>
<reference evidence="3 4" key="1">
    <citation type="journal article" date="2023" name="Plant Biotechnol. J.">
        <title>Chromosome-level wild Hevea brasiliensis genome provides new tools for genomic-assisted breeding and valuable loci to elevate rubber yield.</title>
        <authorList>
            <person name="Cheng H."/>
            <person name="Song X."/>
            <person name="Hu Y."/>
            <person name="Wu T."/>
            <person name="Yang Q."/>
            <person name="An Z."/>
            <person name="Feng S."/>
            <person name="Deng Z."/>
            <person name="Wu W."/>
            <person name="Zeng X."/>
            <person name="Tu M."/>
            <person name="Wang X."/>
            <person name="Huang H."/>
        </authorList>
    </citation>
    <scope>NUCLEOTIDE SEQUENCE [LARGE SCALE GENOMIC DNA]</scope>
    <source>
        <strain evidence="3">MT/VB/25A 57/8</strain>
    </source>
</reference>
<evidence type="ECO:0000259" key="2">
    <source>
        <dbReference type="Pfam" id="PF04059"/>
    </source>
</evidence>
<dbReference type="InterPro" id="IPR035979">
    <property type="entry name" value="RBD_domain_sf"/>
</dbReference>
<evidence type="ECO:0000313" key="3">
    <source>
        <dbReference type="EMBL" id="KAJ9166614.1"/>
    </source>
</evidence>
<proteinExistence type="predicted"/>
<name>A0ABQ9LJ50_HEVBR</name>
<feature type="domain" description="Mei2-like C-terminal RNA recognition motif" evidence="2">
    <location>
        <begin position="226"/>
        <end position="336"/>
    </location>
</feature>
<dbReference type="InterPro" id="IPR007201">
    <property type="entry name" value="Mei2-like_Rrm_C"/>
</dbReference>
<protein>
    <recommendedName>
        <fullName evidence="2">Mei2-like C-terminal RNA recognition motif domain-containing protein</fullName>
    </recommendedName>
</protein>
<sequence length="387" mass="42956">MASLPPNPNPNSKRLNPHAAPFIKPSSLPETGLLLPSRPFFSGNLSQAAAQPMRLAAHGFVCYSDSVPMSAWGCAAPATMVYYNTYKQPLPANSMSFYAGHVDKESGSCNANAQPAVDNLKPFYPGSEHQKGFGAMRDCGFYGCRKKTEENSHSLSHLALRLRSKKRDRRGSYGERLWVPKQFSLDMNSDGAGVGSKLHKKGDGDIDGDDVRTLSPSDNKIELEGKTSLMIKNIPNQFQRHDLLRILDKHCLEENRKAKSRSDPFKSEYDFLYLPMDFRNHSNLGYAFVNFTNAVAASRFCKTFNKYEWEVSFNKKTCEISCAVIQGREALRNHFKNSVFYCHTNGYLPVVLSPPRDGLVQSRPVVVGRRAGGPSPPGRGAASQKKP</sequence>
<dbReference type="SUPFAM" id="SSF54928">
    <property type="entry name" value="RNA-binding domain, RBD"/>
    <property type="match status" value="1"/>
</dbReference>
<dbReference type="Proteomes" id="UP001174677">
    <property type="component" value="Chromosome 12"/>
</dbReference>
<organism evidence="3 4">
    <name type="scientific">Hevea brasiliensis</name>
    <name type="common">Para rubber tree</name>
    <name type="synonym">Siphonia brasiliensis</name>
    <dbReference type="NCBI Taxonomy" id="3981"/>
    <lineage>
        <taxon>Eukaryota</taxon>
        <taxon>Viridiplantae</taxon>
        <taxon>Streptophyta</taxon>
        <taxon>Embryophyta</taxon>
        <taxon>Tracheophyta</taxon>
        <taxon>Spermatophyta</taxon>
        <taxon>Magnoliopsida</taxon>
        <taxon>eudicotyledons</taxon>
        <taxon>Gunneridae</taxon>
        <taxon>Pentapetalae</taxon>
        <taxon>rosids</taxon>
        <taxon>fabids</taxon>
        <taxon>Malpighiales</taxon>
        <taxon>Euphorbiaceae</taxon>
        <taxon>Crotonoideae</taxon>
        <taxon>Micrandreae</taxon>
        <taxon>Hevea</taxon>
    </lineage>
</organism>
<dbReference type="InterPro" id="IPR012677">
    <property type="entry name" value="Nucleotide-bd_a/b_plait_sf"/>
</dbReference>
<feature type="region of interest" description="Disordered" evidence="1">
    <location>
        <begin position="1"/>
        <end position="21"/>
    </location>
</feature>
<evidence type="ECO:0000313" key="4">
    <source>
        <dbReference type="Proteomes" id="UP001174677"/>
    </source>
</evidence>
<comment type="caution">
    <text evidence="3">The sequence shown here is derived from an EMBL/GenBank/DDBJ whole genome shotgun (WGS) entry which is preliminary data.</text>
</comment>
<accession>A0ABQ9LJ50</accession>
<keyword evidence="4" id="KW-1185">Reference proteome</keyword>